<dbReference type="Gene3D" id="1.25.10.10">
    <property type="entry name" value="Leucine-rich Repeat Variant"/>
    <property type="match status" value="1"/>
</dbReference>
<dbReference type="InterPro" id="IPR036322">
    <property type="entry name" value="WD40_repeat_dom_sf"/>
</dbReference>
<dbReference type="SUPFAM" id="SSF48371">
    <property type="entry name" value="ARM repeat"/>
    <property type="match status" value="1"/>
</dbReference>
<dbReference type="InterPro" id="IPR056514">
    <property type="entry name" value="ARM_LIN_2nd"/>
</dbReference>
<comment type="caution">
    <text evidence="4">The sequence shown here is derived from an EMBL/GenBank/DDBJ whole genome shotgun (WGS) entry which is preliminary data.</text>
</comment>
<dbReference type="SUPFAM" id="SSF50978">
    <property type="entry name" value="WD40 repeat-like"/>
    <property type="match status" value="1"/>
</dbReference>
<dbReference type="AlphaFoldDB" id="A0AAD7LC28"/>
<dbReference type="PANTHER" id="PTHR35549">
    <property type="entry name" value="OS04G0584500 PROTEIN"/>
    <property type="match status" value="1"/>
</dbReference>
<evidence type="ECO:0000313" key="4">
    <source>
        <dbReference type="EMBL" id="KAJ7955118.1"/>
    </source>
</evidence>
<reference evidence="4" key="1">
    <citation type="journal article" date="2023" name="Science">
        <title>Elucidation of the pathway for biosynthesis of saponin adjuvants from the soapbark tree.</title>
        <authorList>
            <person name="Reed J."/>
            <person name="Orme A."/>
            <person name="El-Demerdash A."/>
            <person name="Owen C."/>
            <person name="Martin L.B.B."/>
            <person name="Misra R.C."/>
            <person name="Kikuchi S."/>
            <person name="Rejzek M."/>
            <person name="Martin A.C."/>
            <person name="Harkess A."/>
            <person name="Leebens-Mack J."/>
            <person name="Louveau T."/>
            <person name="Stephenson M.J."/>
            <person name="Osbourn A."/>
        </authorList>
    </citation>
    <scope>NUCLEOTIDE SEQUENCE</scope>
    <source>
        <strain evidence="4">S10</strain>
    </source>
</reference>
<evidence type="ECO:0000259" key="2">
    <source>
        <dbReference type="Pfam" id="PF23628"/>
    </source>
</evidence>
<evidence type="ECO:0000259" key="3">
    <source>
        <dbReference type="Pfam" id="PF23654"/>
    </source>
</evidence>
<keyword evidence="4" id="KW-0808">Transferase</keyword>
<dbReference type="Pfam" id="PF23628">
    <property type="entry name" value="ARM_LIN_C"/>
    <property type="match status" value="1"/>
</dbReference>
<evidence type="ECO:0000313" key="5">
    <source>
        <dbReference type="Proteomes" id="UP001163823"/>
    </source>
</evidence>
<dbReference type="InterPro" id="IPR055566">
    <property type="entry name" value="ARM_LIN"/>
</dbReference>
<dbReference type="InterPro" id="IPR011989">
    <property type="entry name" value="ARM-like"/>
</dbReference>
<dbReference type="Pfam" id="PF23654">
    <property type="entry name" value="ARM_LIN_2nd"/>
    <property type="match status" value="1"/>
</dbReference>
<dbReference type="GO" id="GO:0016740">
    <property type="term" value="F:transferase activity"/>
    <property type="evidence" value="ECO:0007669"/>
    <property type="project" value="UniProtKB-KW"/>
</dbReference>
<dbReference type="InterPro" id="IPR015943">
    <property type="entry name" value="WD40/YVTN_repeat-like_dom_sf"/>
</dbReference>
<sequence>MSNNPNTSTSLSSSSSLLLSHEYDRADLKSIWEMVALINQYILGFIENPKTRNSLKLRCSSKLRIEKQEFFEFSDHAVLSNLYWGIDNIDAAIQTEWPEEKSYRLSNSEQMLQPPAMLDEQEVTARIPNSYLVCCSYFYLSVVRKLQRDEWQAALHFLQAVLVSPILVRTDFAPELCESLFPSSIISGRKADSGSRSLESVSLRDIGEDESNQAIRHMAKRYKECLMYHQVMLYGETPPCHSLCIEQSSRSVNETSSSSEFPTSVQHRQSLQTHHTYEKVHPLEPHDYVADILEDDLKENMDDRNCSPRKIVTNTDDRSQEISHQFGLLPESLSYHCLKSDTEWKAISLPQVPQYPMHEETDKLNITMFYPNRFSRSISDMTPSILEHTDKRINTLLNCHVEDESIQETLQPQKLQLFEHIAFKSSQPHNLTLMDPQERAERKFHNSSSLKDFDEVFSHSTIYSNSDLLGILENTITKLHLSEGLAKCEEDNTADIATIYEKLSSKSGVKYAILKDVILDQLLTAISTSQEKREIRASVSILTTIISRDKSVVEYIKKKGLSLCYLASALKQNVHEAAILIYLINPSPIEIKTMELLPTLVQVICTSSIYKPKPASLQLTPPAASLLIIEVLITSFDSDTNNMHLAAISSPHVLCGIIEVARNNSLEIVLSLTTILVKCMQFDGQCRKYLSESTPVAPFIHLLQTDNNHAKSTALEFLHELLRMPPSSSISLLQRIQKEGSINFMHLLKLCLHQLQPDYQLLAANILLQLDKLENSPGKVVLTEEATQVLLKSVASEENCDTQVLSAFILSNLGGMYDWTGEPYTVAWLLRKAGLTSPYHRSMIRNFNWLDQRLQGTSTDMWCSKLAQSILSIGNYVFHALEKGLKSKIKRVSRDCLIAIAWLGCEITKSPDSLRHSACNILLSGIEQFLHPGHELEERLLACLCIYNYASGKGMQKVIHFSEGVKESLRRLSNVTWMAEELHKVADYILPNKSRISCVHTQFLEVGDKSSGAVCSLIYYKGLLCSGYSNGSIKVWKMVQRKLECVEVIDIKEPIHSLQAYGQNIFVITQGQRMKVVDESRKVRDIFKGKRAKCVKEVQGKLYIGCTDSSMLEYSVTYNRDIEIKTPSRSWRRQTRPVDSIVTYKDWLYCASVHVEGSTFKEWRRHEKPQISILTGKDHVLAMEVVEDFLYLNSSSSENTIQIWLRGAQKKMGRISAGSKITSLLAANDVLLCGTETGLIKGWIPL</sequence>
<name>A0AAD7LC28_QUISA</name>
<feature type="domain" description="Putative E3 ubiquitin-protein ligase LIN N-terminal" evidence="1">
    <location>
        <begin position="32"/>
        <end position="189"/>
    </location>
</feature>
<protein>
    <submittedName>
        <fullName evidence="4">RING-type E3 ubiquitin transferase</fullName>
    </submittedName>
</protein>
<gene>
    <name evidence="4" type="ORF">O6P43_021761</name>
</gene>
<dbReference type="InterPro" id="IPR016024">
    <property type="entry name" value="ARM-type_fold"/>
</dbReference>
<dbReference type="PANTHER" id="PTHR35549:SF2">
    <property type="entry name" value="TRANSDUCIN_WD40 REPEAT-LIKE SUPERFAMILY PROTEIN"/>
    <property type="match status" value="1"/>
</dbReference>
<dbReference type="Gene3D" id="2.130.10.10">
    <property type="entry name" value="YVTN repeat-like/Quinoprotein amine dehydrogenase"/>
    <property type="match status" value="1"/>
</dbReference>
<feature type="domain" description="Putative E3 ubiquitin-protein ligase LIN ARM-like" evidence="2">
    <location>
        <begin position="632"/>
        <end position="985"/>
    </location>
</feature>
<proteinExistence type="predicted"/>
<dbReference type="EMBL" id="JARAOO010000009">
    <property type="protein sequence ID" value="KAJ7955118.1"/>
    <property type="molecule type" value="Genomic_DNA"/>
</dbReference>
<organism evidence="4 5">
    <name type="scientific">Quillaja saponaria</name>
    <name type="common">Soap bark tree</name>
    <dbReference type="NCBI Taxonomy" id="32244"/>
    <lineage>
        <taxon>Eukaryota</taxon>
        <taxon>Viridiplantae</taxon>
        <taxon>Streptophyta</taxon>
        <taxon>Embryophyta</taxon>
        <taxon>Tracheophyta</taxon>
        <taxon>Spermatophyta</taxon>
        <taxon>Magnoliopsida</taxon>
        <taxon>eudicotyledons</taxon>
        <taxon>Gunneridae</taxon>
        <taxon>Pentapetalae</taxon>
        <taxon>rosids</taxon>
        <taxon>fabids</taxon>
        <taxon>Fabales</taxon>
        <taxon>Quillajaceae</taxon>
        <taxon>Quillaja</taxon>
    </lineage>
</organism>
<dbReference type="Pfam" id="PF23568">
    <property type="entry name" value="ARM_LIN"/>
    <property type="match status" value="1"/>
</dbReference>
<accession>A0AAD7LC28</accession>
<dbReference type="Proteomes" id="UP001163823">
    <property type="component" value="Chromosome 9"/>
</dbReference>
<keyword evidence="5" id="KW-1185">Reference proteome</keyword>
<feature type="domain" description="Putative E3 ubiquitin-protein ligase LIN ARM repeats" evidence="3">
    <location>
        <begin position="468"/>
        <end position="630"/>
    </location>
</feature>
<evidence type="ECO:0000259" key="1">
    <source>
        <dbReference type="Pfam" id="PF23568"/>
    </source>
</evidence>
<dbReference type="KEGG" id="qsa:O6P43_021761"/>
<dbReference type="InterPro" id="IPR056512">
    <property type="entry name" value="LIN_N"/>
</dbReference>